<keyword evidence="4" id="KW-0238">DNA-binding</keyword>
<evidence type="ECO:0000256" key="5">
    <source>
        <dbReference type="ARBA" id="ARBA00023163"/>
    </source>
</evidence>
<evidence type="ECO:0000256" key="4">
    <source>
        <dbReference type="ARBA" id="ARBA00023125"/>
    </source>
</evidence>
<dbReference type="PANTHER" id="PTHR10015">
    <property type="entry name" value="HEAT SHOCK TRANSCRIPTION FACTOR"/>
    <property type="match status" value="1"/>
</dbReference>
<feature type="region of interest" description="Disordered" evidence="9">
    <location>
        <begin position="313"/>
        <end position="369"/>
    </location>
</feature>
<dbReference type="SUPFAM" id="SSF46785">
    <property type="entry name" value="Winged helix' DNA-binding domain"/>
    <property type="match status" value="1"/>
</dbReference>
<evidence type="ECO:0000313" key="11">
    <source>
        <dbReference type="EMBL" id="OCH93869.1"/>
    </source>
</evidence>
<dbReference type="SMART" id="SM00415">
    <property type="entry name" value="HSF"/>
    <property type="match status" value="1"/>
</dbReference>
<evidence type="ECO:0000313" key="12">
    <source>
        <dbReference type="Proteomes" id="UP000250043"/>
    </source>
</evidence>
<evidence type="ECO:0000256" key="1">
    <source>
        <dbReference type="ARBA" id="ARBA00004123"/>
    </source>
</evidence>
<feature type="compositionally biased region" description="Polar residues" evidence="9">
    <location>
        <begin position="418"/>
        <end position="430"/>
    </location>
</feature>
<dbReference type="InterPro" id="IPR036390">
    <property type="entry name" value="WH_DNA-bd_sf"/>
</dbReference>
<evidence type="ECO:0000259" key="10">
    <source>
        <dbReference type="SMART" id="SM00415"/>
    </source>
</evidence>
<dbReference type="GO" id="GO:0005634">
    <property type="term" value="C:nucleus"/>
    <property type="evidence" value="ECO:0007669"/>
    <property type="project" value="UniProtKB-SubCell"/>
</dbReference>
<dbReference type="EMBL" id="KV722350">
    <property type="protein sequence ID" value="OCH93869.1"/>
    <property type="molecule type" value="Genomic_DNA"/>
</dbReference>
<evidence type="ECO:0000256" key="8">
    <source>
        <dbReference type="RuleBase" id="RU004020"/>
    </source>
</evidence>
<feature type="domain" description="HSF-type DNA-binding" evidence="10">
    <location>
        <begin position="27"/>
        <end position="132"/>
    </location>
</feature>
<evidence type="ECO:0000256" key="3">
    <source>
        <dbReference type="ARBA" id="ARBA00023015"/>
    </source>
</evidence>
<keyword evidence="12" id="KW-1185">Reference proteome</keyword>
<dbReference type="InterPro" id="IPR000232">
    <property type="entry name" value="HSF_DNA-bd"/>
</dbReference>
<sequence length="698" mass="74974">MSLDQQVALARSSRGESSHLSKAARQVVPPFLQKLYEIVSDPRNDELIRWSENGDSFYVLNHERFAREVLGRWFKHQKFTSFVRQLNMYGFHKIPHLQQGVLKSDTDTEPWNFEHPHFHRGQPDLLCLIQRKKQPAHGVGDDDAVDSLNPANPLSLPGGPVLDVNSVLNGIQAIKRHQQAISAELNALKKSNDILWEEAAQARRRHDKHQDTINRILKFLAGVFGSSADGVHKADGPHTPTAVVPRAHQRLMIADAARSKAKTVEIADADDDDDGSHRVQPQERHGSPFRIEQFASIDTPDSSVFSPTLAAQAPFSPTADSNRHTSVRPSEVLNRNSSGSSDNVRSSASTPTGHSARGNDVPQRHSDSALSPAALTALAAASGAGGNNEIWQAAIQQVLNTPGQLQRLMQALANTQQQPFPLTHPSDSNPSPRPAQHGQIAPYDSNGFDYNGDRFRQDIPVGASTSPVAMPLLSDSGPALEPLMDNMQRLQKTYQTAAEIEADMDVLQHSINSLIENLGMDPLALQQAENSIAAARVASAMGAAGSANGYGLPSVNTGLSGPDSSMLPPLDAPQDTSGDFFLDALLNGDPGIDYADMTDRFDPATHIDGAGTRVADASTDQLTAFLDEVSDASTVIGNGSGSGTNGTPSTMRSPDVKSVAPGAPAAGQKRKSELELPPLPAQTTLELPPGVPKAKRKR</sequence>
<comment type="subunit">
    <text evidence="7">Homotrimer. Homotrimerization increases the affinity of HSF1 to DNA. Interacts with transcriptional coregulator SSA1 on chromatin.</text>
</comment>
<feature type="compositionally biased region" description="Low complexity" evidence="9">
    <location>
        <begin position="337"/>
        <end position="349"/>
    </location>
</feature>
<evidence type="ECO:0000256" key="7">
    <source>
        <dbReference type="ARBA" id="ARBA00062171"/>
    </source>
</evidence>
<organism evidence="11 12">
    <name type="scientific">Obba rivulosa</name>
    <dbReference type="NCBI Taxonomy" id="1052685"/>
    <lineage>
        <taxon>Eukaryota</taxon>
        <taxon>Fungi</taxon>
        <taxon>Dikarya</taxon>
        <taxon>Basidiomycota</taxon>
        <taxon>Agaricomycotina</taxon>
        <taxon>Agaricomycetes</taxon>
        <taxon>Polyporales</taxon>
        <taxon>Gelatoporiaceae</taxon>
        <taxon>Obba</taxon>
    </lineage>
</organism>
<feature type="region of interest" description="Disordered" evidence="9">
    <location>
        <begin position="635"/>
        <end position="698"/>
    </location>
</feature>
<evidence type="ECO:0000256" key="6">
    <source>
        <dbReference type="ARBA" id="ARBA00023242"/>
    </source>
</evidence>
<feature type="compositionally biased region" description="Basic and acidic residues" evidence="9">
    <location>
        <begin position="275"/>
        <end position="286"/>
    </location>
</feature>
<proteinExistence type="inferred from homology"/>
<dbReference type="FunFam" id="1.10.10.10:FF:000027">
    <property type="entry name" value="Heat shock transcription factor 1"/>
    <property type="match status" value="1"/>
</dbReference>
<dbReference type="Proteomes" id="UP000250043">
    <property type="component" value="Unassembled WGS sequence"/>
</dbReference>
<keyword evidence="3" id="KW-0805">Transcription regulation</keyword>
<keyword evidence="5" id="KW-0804">Transcription</keyword>
<gene>
    <name evidence="11" type="ORF">OBBRIDRAFT_789905</name>
</gene>
<feature type="region of interest" description="Disordered" evidence="9">
    <location>
        <begin position="418"/>
        <end position="446"/>
    </location>
</feature>
<comment type="similarity">
    <text evidence="2 8">Belongs to the HSF family.</text>
</comment>
<dbReference type="AlphaFoldDB" id="A0A8E2DQK4"/>
<dbReference type="GO" id="GO:0003700">
    <property type="term" value="F:DNA-binding transcription factor activity"/>
    <property type="evidence" value="ECO:0007669"/>
    <property type="project" value="InterPro"/>
</dbReference>
<protein>
    <recommendedName>
        <fullName evidence="10">HSF-type DNA-binding domain-containing protein</fullName>
    </recommendedName>
</protein>
<dbReference type="InterPro" id="IPR036388">
    <property type="entry name" value="WH-like_DNA-bd_sf"/>
</dbReference>
<keyword evidence="6" id="KW-0539">Nucleus</keyword>
<evidence type="ECO:0000256" key="9">
    <source>
        <dbReference type="SAM" id="MobiDB-lite"/>
    </source>
</evidence>
<dbReference type="PANTHER" id="PTHR10015:SF427">
    <property type="entry name" value="HEAT SHOCK FACTOR PROTEIN"/>
    <property type="match status" value="1"/>
</dbReference>
<dbReference type="Pfam" id="PF00447">
    <property type="entry name" value="HSF_DNA-bind"/>
    <property type="match status" value="1"/>
</dbReference>
<name>A0A8E2DQK4_9APHY</name>
<evidence type="ECO:0000256" key="2">
    <source>
        <dbReference type="ARBA" id="ARBA00006403"/>
    </source>
</evidence>
<accession>A0A8E2DQK4</accession>
<dbReference type="Gene3D" id="1.10.10.10">
    <property type="entry name" value="Winged helix-like DNA-binding domain superfamily/Winged helix DNA-binding domain"/>
    <property type="match status" value="1"/>
</dbReference>
<dbReference type="PRINTS" id="PR00056">
    <property type="entry name" value="HSFDOMAIN"/>
</dbReference>
<comment type="subcellular location">
    <subcellularLocation>
        <location evidence="1">Nucleus</location>
    </subcellularLocation>
</comment>
<dbReference type="GO" id="GO:0043565">
    <property type="term" value="F:sequence-specific DNA binding"/>
    <property type="evidence" value="ECO:0007669"/>
    <property type="project" value="InterPro"/>
</dbReference>
<reference evidence="11 12" key="1">
    <citation type="submission" date="2016-07" db="EMBL/GenBank/DDBJ databases">
        <title>Draft genome of the white-rot fungus Obba rivulosa 3A-2.</title>
        <authorList>
            <consortium name="DOE Joint Genome Institute"/>
            <person name="Miettinen O."/>
            <person name="Riley R."/>
            <person name="Acob R."/>
            <person name="Barry K."/>
            <person name="Cullen D."/>
            <person name="De Vries R."/>
            <person name="Hainaut M."/>
            <person name="Hatakka A."/>
            <person name="Henrissat B."/>
            <person name="Hilden K."/>
            <person name="Kuo R."/>
            <person name="Labutti K."/>
            <person name="Lipzen A."/>
            <person name="Makela M.R."/>
            <person name="Sandor L."/>
            <person name="Spatafora J.W."/>
            <person name="Grigoriev I.V."/>
            <person name="Hibbett D.S."/>
        </authorList>
    </citation>
    <scope>NUCLEOTIDE SEQUENCE [LARGE SCALE GENOMIC DNA]</scope>
    <source>
        <strain evidence="11 12">3A-2</strain>
    </source>
</reference>
<feature type="region of interest" description="Disordered" evidence="9">
    <location>
        <begin position="258"/>
        <end position="289"/>
    </location>
</feature>
<dbReference type="OrthoDB" id="60033at2759"/>